<dbReference type="GO" id="GO:0004527">
    <property type="term" value="F:exonuclease activity"/>
    <property type="evidence" value="ECO:0007669"/>
    <property type="project" value="UniProtKB-KW"/>
</dbReference>
<feature type="compositionally biased region" description="Low complexity" evidence="1">
    <location>
        <begin position="350"/>
        <end position="368"/>
    </location>
</feature>
<feature type="compositionally biased region" description="Low complexity" evidence="1">
    <location>
        <begin position="96"/>
        <end position="107"/>
    </location>
</feature>
<protein>
    <submittedName>
        <fullName evidence="3">ATP-dependent exoDNAse (Exonuclease V), alpha subunit, helicase superfamily I</fullName>
    </submittedName>
</protein>
<dbReference type="Pfam" id="PF13604">
    <property type="entry name" value="AAA_30"/>
    <property type="match status" value="1"/>
</dbReference>
<name>A0A1M7ITW9_9ACTN</name>
<feature type="compositionally biased region" description="Low complexity" evidence="1">
    <location>
        <begin position="115"/>
        <end position="132"/>
    </location>
</feature>
<keyword evidence="3" id="KW-0269">Exonuclease</keyword>
<feature type="compositionally biased region" description="Low complexity" evidence="1">
    <location>
        <begin position="223"/>
        <end position="240"/>
    </location>
</feature>
<feature type="region of interest" description="Disordered" evidence="1">
    <location>
        <begin position="1"/>
        <end position="368"/>
    </location>
</feature>
<gene>
    <name evidence="3" type="ORF">SAMN05216499_11131</name>
</gene>
<sequence length="939" mass="91434">MPPTTPPPPSAPAAPSGRPPVNLADLAAAMRSIERGESPAAPAPRGDAAEARRKRREAMAAEAAALQAAEAAADGPTGSPAAGSSAAEAREDETGADAPAAEPARAGDAADEASDSPGSPATGAPDADADGSQPQGGTGAADGGAGDARPQSGPADDFPGQPGTGAAPSGRPQGTAPGRPGTGATAPEAGDSRPQGAPAAAAAGGSQSQSGPADDFPGHLGTGAAAAAGGSQPQGAPAEGAAGGSQPLGGQADDSPGHPGRETAPSGRPQGTAPGRPGTGATAPDADDSQPLGGQADDSPRHLGTGAAPDAGGSQPQGAPAEGAAGGSQPLGGPADDSPGHPGRGTAPSGRPQGTAPGTGAAAPAAGGSALGGGGRRVGLDGGAVAAAAAVLVEGGAPGELAGEVVRVLGEGAAGELREDPWLVLGIGGVRVEQGDAFARGLLGGAVGPGDERRGRALVARVLEDAALRGHTALAPADLHAALSGYAVPDPEAAVAAAVADGQVLVFQEGEDDAADAADVSLLLGLDRYAMAEESLAEGFFRLLRSLDDDGAGWAQAAAPTPSAAELIRAAAGSGLVVHSGGEAARAEPAALVAAARTAGLRAYAAAYTENGRRRLAAAVGEDAAVTVDGLLSGTEGPGRAADGSLDLDLLAVVDAPQLSVEEATTLVESVPDGARLVLSGDPHALWSAGAGRVFADLLAARVCPRVVSRTPDPGPIGELVSCVGEGELTAVEAPGKEVVVVPVRDPREAVHRTVQLVADSVPRAFGVEGAQVQVVTTGHGGPVGTRALNSALKERLNPGPGRFGGFDPGDRVVYVPVPGRTLPGTVTGAEQDGLRLECERGPVVVPRDDVAATVRHGWAVTGHQAAGMRWAAAVVVVPGDAGPLLTRSWVYTAFGRGERHLSVVQGAEQQLAQAVAGPPATERTTRLVSVLRELTAQG</sequence>
<feature type="compositionally biased region" description="Low complexity" evidence="1">
    <location>
        <begin position="60"/>
        <end position="87"/>
    </location>
</feature>
<feature type="compositionally biased region" description="Pro residues" evidence="1">
    <location>
        <begin position="1"/>
        <end position="12"/>
    </location>
</feature>
<dbReference type="InterPro" id="IPR029493">
    <property type="entry name" value="RecD2-like_HHH"/>
</dbReference>
<proteinExistence type="predicted"/>
<feature type="compositionally biased region" description="Low complexity" evidence="1">
    <location>
        <begin position="267"/>
        <end position="284"/>
    </location>
</feature>
<reference evidence="3 4" key="1">
    <citation type="submission" date="2016-11" db="EMBL/GenBank/DDBJ databases">
        <authorList>
            <person name="Jaros S."/>
            <person name="Januszkiewicz K."/>
            <person name="Wedrychowicz H."/>
        </authorList>
    </citation>
    <scope>NUCLEOTIDE SEQUENCE [LARGE SCALE GENOMIC DNA]</scope>
    <source>
        <strain evidence="3 4">CGMCC 4.2025</strain>
    </source>
</reference>
<feature type="domain" description="ATP-dependent RecD2 DNA helicase-like helix-hairpin-helix" evidence="2">
    <location>
        <begin position="388"/>
        <end position="472"/>
    </location>
</feature>
<dbReference type="SUPFAM" id="SSF52540">
    <property type="entry name" value="P-loop containing nucleoside triphosphate hydrolases"/>
    <property type="match status" value="1"/>
</dbReference>
<keyword evidence="3" id="KW-0347">Helicase</keyword>
<evidence type="ECO:0000313" key="4">
    <source>
        <dbReference type="Proteomes" id="UP000184111"/>
    </source>
</evidence>
<dbReference type="Gene3D" id="3.40.50.300">
    <property type="entry name" value="P-loop containing nucleotide triphosphate hydrolases"/>
    <property type="match status" value="2"/>
</dbReference>
<dbReference type="AlphaFoldDB" id="A0A1M7ITW9"/>
<evidence type="ECO:0000259" key="2">
    <source>
        <dbReference type="Pfam" id="PF14490"/>
    </source>
</evidence>
<feature type="compositionally biased region" description="Gly residues" evidence="1">
    <location>
        <begin position="134"/>
        <end position="146"/>
    </location>
</feature>
<keyword evidence="3" id="KW-0067">ATP-binding</keyword>
<feature type="compositionally biased region" description="Low complexity" evidence="1">
    <location>
        <begin position="170"/>
        <end position="213"/>
    </location>
</feature>
<dbReference type="EMBL" id="FRBI01000011">
    <property type="protein sequence ID" value="SHM44063.1"/>
    <property type="molecule type" value="Genomic_DNA"/>
</dbReference>
<dbReference type="GO" id="GO:0004386">
    <property type="term" value="F:helicase activity"/>
    <property type="evidence" value="ECO:0007669"/>
    <property type="project" value="UniProtKB-KW"/>
</dbReference>
<dbReference type="Proteomes" id="UP000184111">
    <property type="component" value="Unassembled WGS sequence"/>
</dbReference>
<accession>A0A1M7ITW9</accession>
<keyword evidence="4" id="KW-1185">Reference proteome</keyword>
<keyword evidence="3" id="KW-0547">Nucleotide-binding</keyword>
<dbReference type="InterPro" id="IPR027417">
    <property type="entry name" value="P-loop_NTPase"/>
</dbReference>
<evidence type="ECO:0000313" key="3">
    <source>
        <dbReference type="EMBL" id="SHM44063.1"/>
    </source>
</evidence>
<evidence type="ECO:0000256" key="1">
    <source>
        <dbReference type="SAM" id="MobiDB-lite"/>
    </source>
</evidence>
<keyword evidence="3" id="KW-0540">Nuclease</keyword>
<dbReference type="RefSeq" id="WP_235002234.1">
    <property type="nucleotide sequence ID" value="NZ_FRBI01000011.1"/>
</dbReference>
<organism evidence="3 4">
    <name type="scientific">Actinacidiphila paucisporea</name>
    <dbReference type="NCBI Taxonomy" id="310782"/>
    <lineage>
        <taxon>Bacteria</taxon>
        <taxon>Bacillati</taxon>
        <taxon>Actinomycetota</taxon>
        <taxon>Actinomycetes</taxon>
        <taxon>Kitasatosporales</taxon>
        <taxon>Streptomycetaceae</taxon>
        <taxon>Actinacidiphila</taxon>
    </lineage>
</organism>
<feature type="compositionally biased region" description="Low complexity" evidence="1">
    <location>
        <begin position="306"/>
        <end position="323"/>
    </location>
</feature>
<keyword evidence="3" id="KW-0378">Hydrolase</keyword>
<dbReference type="Gene3D" id="2.30.30.940">
    <property type="match status" value="1"/>
</dbReference>
<dbReference type="Pfam" id="PF14490">
    <property type="entry name" value="HHH_RecD2"/>
    <property type="match status" value="1"/>
</dbReference>
<dbReference type="STRING" id="310782.SAMN05216499_11131"/>